<dbReference type="InterPro" id="IPR002408">
    <property type="entry name" value="Natriuretic_peptide_brain"/>
</dbReference>
<dbReference type="PANTHER" id="PTHR14066:SF10">
    <property type="entry name" value="NATRIURETIC PEPTIDES B"/>
    <property type="match status" value="1"/>
</dbReference>
<protein>
    <recommendedName>
        <fullName evidence="10">Natriuretic peptide</fullName>
    </recommendedName>
</protein>
<dbReference type="InterPro" id="IPR050787">
    <property type="entry name" value="Natriuretic_peptide"/>
</dbReference>
<dbReference type="PRINTS" id="PR00710">
    <property type="entry name" value="NATPEPTIDES"/>
</dbReference>
<evidence type="ECO:0000256" key="4">
    <source>
        <dbReference type="ARBA" id="ARBA00022729"/>
    </source>
</evidence>
<dbReference type="GO" id="GO:0005615">
    <property type="term" value="C:extracellular space"/>
    <property type="evidence" value="ECO:0007669"/>
    <property type="project" value="TreeGrafter"/>
</dbReference>
<evidence type="ECO:0000256" key="1">
    <source>
        <dbReference type="ARBA" id="ARBA00004613"/>
    </source>
</evidence>
<dbReference type="Pfam" id="PF00212">
    <property type="entry name" value="ANP"/>
    <property type="match status" value="1"/>
</dbReference>
<evidence type="ECO:0000313" key="9">
    <source>
        <dbReference type="Proteomes" id="UP000694548"/>
    </source>
</evidence>
<dbReference type="Proteomes" id="UP000694548">
    <property type="component" value="Unassembled WGS sequence"/>
</dbReference>
<dbReference type="PROSITE" id="PS00263">
    <property type="entry name" value="NATRIURETIC_PEPTIDE"/>
    <property type="match status" value="1"/>
</dbReference>
<evidence type="ECO:0000256" key="2">
    <source>
        <dbReference type="ARBA" id="ARBA00009041"/>
    </source>
</evidence>
<dbReference type="PRINTS" id="PR00712">
    <property type="entry name" value="BNATPEPTIDE"/>
</dbReference>
<keyword evidence="5 7" id="KW-0838">Vasoactive</keyword>
<dbReference type="GO" id="GO:0007218">
    <property type="term" value="P:neuropeptide signaling pathway"/>
    <property type="evidence" value="ECO:0007669"/>
    <property type="project" value="TreeGrafter"/>
</dbReference>
<dbReference type="AlphaFoldDB" id="A0A8C6PB66"/>
<dbReference type="Ensembl" id="ENSNFUT00015043125.1">
    <property type="protein sequence ID" value="ENSNFUP00015041308.1"/>
    <property type="gene ID" value="ENSNFUG00015019832.1"/>
</dbReference>
<dbReference type="GO" id="GO:0097746">
    <property type="term" value="P:blood vessel diameter maintenance"/>
    <property type="evidence" value="ECO:0007669"/>
    <property type="project" value="UniProtKB-KW"/>
</dbReference>
<dbReference type="GeneTree" id="ENSGT00940000171201"/>
<dbReference type="GO" id="GO:0007168">
    <property type="term" value="P:receptor guanylyl cyclase signaling pathway"/>
    <property type="evidence" value="ECO:0007669"/>
    <property type="project" value="TreeGrafter"/>
</dbReference>
<evidence type="ECO:0008006" key="10">
    <source>
        <dbReference type="Google" id="ProtNLM"/>
    </source>
</evidence>
<comment type="similarity">
    <text evidence="2 7">Belongs to the natriuretic peptide family.</text>
</comment>
<proteinExistence type="inferred from homology"/>
<dbReference type="InterPro" id="IPR030480">
    <property type="entry name" value="Natr_peptide_CS"/>
</dbReference>
<dbReference type="InterPro" id="IPR000663">
    <property type="entry name" value="Natr_peptide"/>
</dbReference>
<keyword evidence="6" id="KW-1015">Disulfide bond</keyword>
<keyword evidence="3" id="KW-0964">Secreted</keyword>
<dbReference type="GO" id="GO:0051427">
    <property type="term" value="F:hormone receptor binding"/>
    <property type="evidence" value="ECO:0007669"/>
    <property type="project" value="TreeGrafter"/>
</dbReference>
<sequence>SVLQPDTSARSLRSENLMLLSVPRTRLKTRGDRAFAVAGPKLWNELPLSIRASTSVALSSMLDDVMGDTEDDKQPPNGLDEAEIREFFSAKNLKSLRNDSTRRSSGCFGQRMDRIGSMSSLGCNTIGRFSRSRN</sequence>
<evidence type="ECO:0000313" key="8">
    <source>
        <dbReference type="Ensembl" id="ENSNFUP00015041308.1"/>
    </source>
</evidence>
<dbReference type="SMART" id="SM00183">
    <property type="entry name" value="NAT_PEP"/>
    <property type="match status" value="1"/>
</dbReference>
<keyword evidence="9" id="KW-1185">Reference proteome</keyword>
<reference evidence="8" key="1">
    <citation type="submission" date="2025-08" db="UniProtKB">
        <authorList>
            <consortium name="Ensembl"/>
        </authorList>
    </citation>
    <scope>IDENTIFICATION</scope>
</reference>
<name>A0A8C6PB66_NOTFU</name>
<evidence type="ECO:0000256" key="5">
    <source>
        <dbReference type="ARBA" id="ARBA00022858"/>
    </source>
</evidence>
<evidence type="ECO:0000256" key="7">
    <source>
        <dbReference type="RuleBase" id="RU003686"/>
    </source>
</evidence>
<accession>A0A8C6PB66</accession>
<organism evidence="8 9">
    <name type="scientific">Nothobranchius furzeri</name>
    <name type="common">Turquoise killifish</name>
    <dbReference type="NCBI Taxonomy" id="105023"/>
    <lineage>
        <taxon>Eukaryota</taxon>
        <taxon>Metazoa</taxon>
        <taxon>Chordata</taxon>
        <taxon>Craniata</taxon>
        <taxon>Vertebrata</taxon>
        <taxon>Euteleostomi</taxon>
        <taxon>Actinopterygii</taxon>
        <taxon>Neopterygii</taxon>
        <taxon>Teleostei</taxon>
        <taxon>Neoteleostei</taxon>
        <taxon>Acanthomorphata</taxon>
        <taxon>Ovalentaria</taxon>
        <taxon>Atherinomorphae</taxon>
        <taxon>Cyprinodontiformes</taxon>
        <taxon>Nothobranchiidae</taxon>
        <taxon>Nothobranchius</taxon>
    </lineage>
</organism>
<dbReference type="GO" id="GO:0006182">
    <property type="term" value="P:cGMP biosynthetic process"/>
    <property type="evidence" value="ECO:0007669"/>
    <property type="project" value="TreeGrafter"/>
</dbReference>
<dbReference type="GO" id="GO:0005179">
    <property type="term" value="F:hormone activity"/>
    <property type="evidence" value="ECO:0007669"/>
    <property type="project" value="InterPro"/>
</dbReference>
<evidence type="ECO:0000256" key="3">
    <source>
        <dbReference type="ARBA" id="ARBA00022525"/>
    </source>
</evidence>
<keyword evidence="4" id="KW-0732">Signal</keyword>
<dbReference type="GO" id="GO:0019934">
    <property type="term" value="P:cGMP-mediated signaling"/>
    <property type="evidence" value="ECO:0007669"/>
    <property type="project" value="TreeGrafter"/>
</dbReference>
<dbReference type="PANTHER" id="PTHR14066">
    <property type="entry name" value="ATRIAL NATRIURETIC FACTOR PRECURSOR"/>
    <property type="match status" value="1"/>
</dbReference>
<reference evidence="8" key="2">
    <citation type="submission" date="2025-09" db="UniProtKB">
        <authorList>
            <consortium name="Ensembl"/>
        </authorList>
    </citation>
    <scope>IDENTIFICATION</scope>
</reference>
<dbReference type="GO" id="GO:0003085">
    <property type="term" value="P:negative regulation of systemic arterial blood pressure"/>
    <property type="evidence" value="ECO:0007669"/>
    <property type="project" value="TreeGrafter"/>
</dbReference>
<evidence type="ECO:0000256" key="6">
    <source>
        <dbReference type="ARBA" id="ARBA00023157"/>
    </source>
</evidence>
<dbReference type="GO" id="GO:0005737">
    <property type="term" value="C:cytoplasm"/>
    <property type="evidence" value="ECO:0007669"/>
    <property type="project" value="TreeGrafter"/>
</dbReference>
<comment type="subcellular location">
    <subcellularLocation>
        <location evidence="1 7">Secreted</location>
    </subcellularLocation>
</comment>